<keyword evidence="3" id="KW-1185">Reference proteome</keyword>
<dbReference type="STRING" id="1445510.YC6258_04285"/>
<accession>A0A0C5W0W4</accession>
<gene>
    <name evidence="2" type="ORF">YC6258_04285</name>
</gene>
<reference evidence="2 3" key="1">
    <citation type="submission" date="2014-01" db="EMBL/GenBank/DDBJ databases">
        <title>Full genme sequencing of cellulolytic bacterium Gynuella sunshinyii YC6258T gen. nov., sp. nov.</title>
        <authorList>
            <person name="Khan H."/>
            <person name="Chung E.J."/>
            <person name="Chung Y.R."/>
        </authorList>
    </citation>
    <scope>NUCLEOTIDE SEQUENCE [LARGE SCALE GENOMIC DNA]</scope>
    <source>
        <strain evidence="2 3">YC6258</strain>
    </source>
</reference>
<organism evidence="2 3">
    <name type="scientific">Gynuella sunshinyii YC6258</name>
    <dbReference type="NCBI Taxonomy" id="1445510"/>
    <lineage>
        <taxon>Bacteria</taxon>
        <taxon>Pseudomonadati</taxon>
        <taxon>Pseudomonadota</taxon>
        <taxon>Gammaproteobacteria</taxon>
        <taxon>Oceanospirillales</taxon>
        <taxon>Saccharospirillaceae</taxon>
        <taxon>Gynuella</taxon>
    </lineage>
</organism>
<dbReference type="Proteomes" id="UP000032266">
    <property type="component" value="Chromosome"/>
</dbReference>
<evidence type="ECO:0000313" key="2">
    <source>
        <dbReference type="EMBL" id="AJQ96319.1"/>
    </source>
</evidence>
<evidence type="ECO:0000313" key="3">
    <source>
        <dbReference type="Proteomes" id="UP000032266"/>
    </source>
</evidence>
<keyword evidence="1" id="KW-1133">Transmembrane helix</keyword>
<name>A0A0C5W0W4_9GAMM</name>
<evidence type="ECO:0000256" key="1">
    <source>
        <dbReference type="SAM" id="Phobius"/>
    </source>
</evidence>
<dbReference type="EMBL" id="CP007142">
    <property type="protein sequence ID" value="AJQ96319.1"/>
    <property type="molecule type" value="Genomic_DNA"/>
</dbReference>
<proteinExistence type="predicted"/>
<dbReference type="AlphaFoldDB" id="A0A0C5W0W4"/>
<protein>
    <submittedName>
        <fullName evidence="2">Uncharacterized protein</fullName>
    </submittedName>
</protein>
<dbReference type="HOGENOM" id="CLU_3136236_0_0_6"/>
<sequence length="49" mass="5036">MDGTGLAVSGLLHQLTEKSARKQSLVIRVPIITAMARTAIGIAGIFGTA</sequence>
<keyword evidence="1" id="KW-0472">Membrane</keyword>
<dbReference type="KEGG" id="gsn:YC6258_04285"/>
<keyword evidence="1" id="KW-0812">Transmembrane</keyword>
<feature type="transmembrane region" description="Helical" evidence="1">
    <location>
        <begin position="25"/>
        <end position="46"/>
    </location>
</feature>